<proteinExistence type="predicted"/>
<reference evidence="1 2" key="1">
    <citation type="submission" date="2018-08" db="EMBL/GenBank/DDBJ databases">
        <title>A genome reference for cultivated species of the human gut microbiota.</title>
        <authorList>
            <person name="Zou Y."/>
            <person name="Xue W."/>
            <person name="Luo G."/>
        </authorList>
    </citation>
    <scope>NUCLEOTIDE SEQUENCE [LARGE SCALE GENOMIC DNA]</scope>
    <source>
        <strain evidence="1 2">AF21-53</strain>
    </source>
</reference>
<dbReference type="RefSeq" id="WP_117879106.1">
    <property type="nucleotide sequence ID" value="NZ_QRVP01000022.1"/>
</dbReference>
<evidence type="ECO:0000313" key="1">
    <source>
        <dbReference type="EMBL" id="RGS51484.1"/>
    </source>
</evidence>
<protein>
    <submittedName>
        <fullName evidence="1">Uncharacterized protein</fullName>
    </submittedName>
</protein>
<evidence type="ECO:0000313" key="2">
    <source>
        <dbReference type="Proteomes" id="UP000285283"/>
    </source>
</evidence>
<dbReference type="EMBL" id="QRVP01000022">
    <property type="protein sequence ID" value="RGS51484.1"/>
    <property type="molecule type" value="Genomic_DNA"/>
</dbReference>
<organism evidence="1 2">
    <name type="scientific">Bacteroides uniformis</name>
    <dbReference type="NCBI Taxonomy" id="820"/>
    <lineage>
        <taxon>Bacteria</taxon>
        <taxon>Pseudomonadati</taxon>
        <taxon>Bacteroidota</taxon>
        <taxon>Bacteroidia</taxon>
        <taxon>Bacteroidales</taxon>
        <taxon>Bacteroidaceae</taxon>
        <taxon>Bacteroides</taxon>
    </lineage>
</organism>
<comment type="caution">
    <text evidence="1">The sequence shown here is derived from an EMBL/GenBank/DDBJ whole genome shotgun (WGS) entry which is preliminary data.</text>
</comment>
<name>A0A412JGS6_BACUN</name>
<sequence>MKILINYADKQYEPARKWNTLTGKYIAKFDKVYEFSPHDIDPSFAILYHDILSQKRGNGLWLWKPYFVNKVLENCNNGDIIFYCDSGSFFTRSIKKIVTIISKRQPLFVCDIPLLESCFTKPLCFEKLELTEEKYKTSNQIIATYFCFLVTPTTRKFMAEWLSFCCDLELLSSAGLGKFDTAKKDFGESFVAHREDQSIFSLLCKKYEIAPHRDISQRGKYPETYKSAFYAYKVPIHPNDKYKPIIFLHKSPRLNLQWFIRYIYHKIKP</sequence>
<accession>A0A412JGS6</accession>
<dbReference type="AlphaFoldDB" id="A0A412JGS6"/>
<gene>
    <name evidence="1" type="ORF">DWX87_17440</name>
</gene>
<dbReference type="Proteomes" id="UP000285283">
    <property type="component" value="Unassembled WGS sequence"/>
</dbReference>